<sequence length="424" mass="48367">MDFKKLLFSFFCISLLGLGIVSAQSSAELKKRLEKIDQEISELTKVLSAKTQEKLLSQKEVTALSRQLNLREDKINTINAELRIINNNIQSNTKAVNELKAELEKMRKDYEKMILFAFRNKNGYNKMMFIFASKDFNQAFKRVKYLQQFNDARKVKASEIEETKKQIELKIAQLERDKARQNTLLKEQQSERDIIAKDRAVHAKELSQLKKEESSFRGQLTQKQQEKKRVNAAMQAAIRKEIEDARKAEEERLRREAQAEAKRTGKTVEEVEKKTPRKSDSEILRSTPEAAKLSADFKSNRGRLPWPVAQGNIVTNFGFEKVERNVGIDNIQVTMRTSNNAAVKAVFDGEVVQVWGNSMVVIRHGEYFTSYSDMKSVSVRKGQKIARGQQVGVASEDPDLGFSVVSFGVFQGQTAMNPTSWLAN</sequence>
<dbReference type="Proteomes" id="UP000198785">
    <property type="component" value="Unassembled WGS sequence"/>
</dbReference>
<keyword evidence="7" id="KW-1185">Reference proteome</keyword>
<keyword evidence="6" id="KW-0378">Hydrolase</keyword>
<evidence type="ECO:0000256" key="2">
    <source>
        <dbReference type="SAM" id="Coils"/>
    </source>
</evidence>
<feature type="region of interest" description="Disordered" evidence="3">
    <location>
        <begin position="249"/>
        <end position="282"/>
    </location>
</feature>
<dbReference type="PANTHER" id="PTHR21666:SF289">
    <property type="entry name" value="L-ALA--D-GLU ENDOPEPTIDASE"/>
    <property type="match status" value="1"/>
</dbReference>
<accession>A0A1I6TDH7</accession>
<keyword evidence="2" id="KW-0175">Coiled coil</keyword>
<protein>
    <submittedName>
        <fullName evidence="6">Septal ring factor EnvC, activator of murein hydrolases AmiA and AmiB</fullName>
    </submittedName>
</protein>
<dbReference type="CDD" id="cd12797">
    <property type="entry name" value="M23_peptidase"/>
    <property type="match status" value="1"/>
</dbReference>
<dbReference type="GO" id="GO:0004222">
    <property type="term" value="F:metalloendopeptidase activity"/>
    <property type="evidence" value="ECO:0007669"/>
    <property type="project" value="TreeGrafter"/>
</dbReference>
<feature type="coiled-coil region" evidence="2">
    <location>
        <begin position="82"/>
        <end position="116"/>
    </location>
</feature>
<feature type="coiled-coil region" evidence="2">
    <location>
        <begin position="26"/>
        <end position="53"/>
    </location>
</feature>
<dbReference type="InterPro" id="IPR011055">
    <property type="entry name" value="Dup_hybrid_motif"/>
</dbReference>
<dbReference type="AlphaFoldDB" id="A0A1I6TDH7"/>
<dbReference type="Pfam" id="PF01551">
    <property type="entry name" value="Peptidase_M23"/>
    <property type="match status" value="1"/>
</dbReference>
<evidence type="ECO:0000256" key="4">
    <source>
        <dbReference type="SAM" id="SignalP"/>
    </source>
</evidence>
<evidence type="ECO:0000256" key="3">
    <source>
        <dbReference type="SAM" id="MobiDB-lite"/>
    </source>
</evidence>
<dbReference type="Gene3D" id="2.70.70.10">
    <property type="entry name" value="Glucose Permease (Domain IIA)"/>
    <property type="match status" value="1"/>
</dbReference>
<evidence type="ECO:0000313" key="6">
    <source>
        <dbReference type="EMBL" id="SFS87178.1"/>
    </source>
</evidence>
<dbReference type="EMBL" id="FOZZ01000006">
    <property type="protein sequence ID" value="SFS87178.1"/>
    <property type="molecule type" value="Genomic_DNA"/>
</dbReference>
<dbReference type="InterPro" id="IPR016047">
    <property type="entry name" value="M23ase_b-sheet_dom"/>
</dbReference>
<dbReference type="OrthoDB" id="9815884at2"/>
<feature type="chain" id="PRO_5011665356" evidence="4">
    <location>
        <begin position="28"/>
        <end position="424"/>
    </location>
</feature>
<feature type="signal peptide" evidence="4">
    <location>
        <begin position="1"/>
        <end position="27"/>
    </location>
</feature>
<gene>
    <name evidence="6" type="ORF">SAMN05660206_10678</name>
</gene>
<dbReference type="Gene3D" id="6.10.250.3150">
    <property type="match status" value="1"/>
</dbReference>
<feature type="domain" description="M23ase beta-sheet core" evidence="5">
    <location>
        <begin position="334"/>
        <end position="418"/>
    </location>
</feature>
<dbReference type="SUPFAM" id="SSF51261">
    <property type="entry name" value="Duplicated hybrid motif"/>
    <property type="match status" value="1"/>
</dbReference>
<organism evidence="6 7">
    <name type="scientific">Sphingobacterium wenxiniae</name>
    <dbReference type="NCBI Taxonomy" id="683125"/>
    <lineage>
        <taxon>Bacteria</taxon>
        <taxon>Pseudomonadati</taxon>
        <taxon>Bacteroidota</taxon>
        <taxon>Sphingobacteriia</taxon>
        <taxon>Sphingobacteriales</taxon>
        <taxon>Sphingobacteriaceae</taxon>
        <taxon>Sphingobacterium</taxon>
    </lineage>
</organism>
<dbReference type="InterPro" id="IPR050570">
    <property type="entry name" value="Cell_wall_metabolism_enzyme"/>
</dbReference>
<reference evidence="6 7" key="1">
    <citation type="submission" date="2016-10" db="EMBL/GenBank/DDBJ databases">
        <authorList>
            <person name="de Groot N.N."/>
        </authorList>
    </citation>
    <scope>NUCLEOTIDE SEQUENCE [LARGE SCALE GENOMIC DNA]</scope>
    <source>
        <strain evidence="6 7">DSM 22789</strain>
    </source>
</reference>
<evidence type="ECO:0000313" key="7">
    <source>
        <dbReference type="Proteomes" id="UP000198785"/>
    </source>
</evidence>
<evidence type="ECO:0000256" key="1">
    <source>
        <dbReference type="ARBA" id="ARBA00022729"/>
    </source>
</evidence>
<dbReference type="STRING" id="683125.SAMN05660206_10678"/>
<dbReference type="PANTHER" id="PTHR21666">
    <property type="entry name" value="PEPTIDASE-RELATED"/>
    <property type="match status" value="1"/>
</dbReference>
<evidence type="ECO:0000259" key="5">
    <source>
        <dbReference type="Pfam" id="PF01551"/>
    </source>
</evidence>
<feature type="coiled-coil region" evidence="2">
    <location>
        <begin position="157"/>
        <end position="191"/>
    </location>
</feature>
<keyword evidence="1 4" id="KW-0732">Signal</keyword>
<proteinExistence type="predicted"/>
<name>A0A1I6TDH7_9SPHI</name>
<dbReference type="RefSeq" id="WP_093365550.1">
    <property type="nucleotide sequence ID" value="NZ_FOZZ01000006.1"/>
</dbReference>